<evidence type="ECO:0000313" key="2">
    <source>
        <dbReference type="Proteomes" id="UP001149411"/>
    </source>
</evidence>
<dbReference type="AlphaFoldDB" id="A0A9Q4C4E4"/>
<protein>
    <recommendedName>
        <fullName evidence="3">MYM-type Zinc finger with FCS sequence motif-containing protein</fullName>
    </recommendedName>
</protein>
<dbReference type="EMBL" id="RKLV01000005">
    <property type="protein sequence ID" value="MCX2818852.1"/>
    <property type="molecule type" value="Genomic_DNA"/>
</dbReference>
<gene>
    <name evidence="1" type="ORF">EGH25_05760</name>
</gene>
<proteinExistence type="predicted"/>
<comment type="caution">
    <text evidence="1">The sequence shown here is derived from an EMBL/GenBank/DDBJ whole genome shotgun (WGS) entry which is preliminary data.</text>
</comment>
<sequence length="61" mass="6801">MTECDYCGNDVYGDEPVFVMEEREFRRVETGAFCNYACLSAYIDDEGLADGAVCEVDVGEE</sequence>
<organism evidence="1 2">
    <name type="scientific">Halorutilus salinus</name>
    <dbReference type="NCBI Taxonomy" id="2487751"/>
    <lineage>
        <taxon>Archaea</taxon>
        <taxon>Methanobacteriati</taxon>
        <taxon>Methanobacteriota</taxon>
        <taxon>Stenosarchaea group</taxon>
        <taxon>Halobacteria</taxon>
        <taxon>Halorutilales</taxon>
        <taxon>Halorutilaceae</taxon>
        <taxon>Halorutilus</taxon>
    </lineage>
</organism>
<dbReference type="Proteomes" id="UP001149411">
    <property type="component" value="Unassembled WGS sequence"/>
</dbReference>
<evidence type="ECO:0000313" key="1">
    <source>
        <dbReference type="EMBL" id="MCX2818852.1"/>
    </source>
</evidence>
<accession>A0A9Q4C4E4</accession>
<keyword evidence="2" id="KW-1185">Reference proteome</keyword>
<dbReference type="RefSeq" id="WP_266086695.1">
    <property type="nucleotide sequence ID" value="NZ_RKLV01000005.1"/>
</dbReference>
<reference evidence="1" key="1">
    <citation type="submission" date="2022-09" db="EMBL/GenBank/DDBJ databases">
        <title>Haloadaptaus new haloarchaeum isolated from saline soil.</title>
        <authorList>
            <person name="Duran-Viseras A."/>
            <person name="Sanchez-Porro C."/>
            <person name="Ventosa A."/>
        </authorList>
    </citation>
    <scope>NUCLEOTIDE SEQUENCE</scope>
    <source>
        <strain evidence="1">F3-133</strain>
    </source>
</reference>
<evidence type="ECO:0008006" key="3">
    <source>
        <dbReference type="Google" id="ProtNLM"/>
    </source>
</evidence>
<name>A0A9Q4C4E4_9EURY</name>